<proteinExistence type="predicted"/>
<evidence type="ECO:0000256" key="4">
    <source>
        <dbReference type="PROSITE-ProRule" id="PRU00091"/>
    </source>
</evidence>
<reference evidence="8 9" key="1">
    <citation type="submission" date="2023-10" db="EMBL/GenBank/DDBJ databases">
        <title>Draft Genome Sequence of Candida saopaulonensis from a very Premature Infant with Sepsis.</title>
        <authorList>
            <person name="Ning Y."/>
            <person name="Dai R."/>
            <person name="Xiao M."/>
            <person name="Xu Y."/>
            <person name="Yan Q."/>
            <person name="Zhang L."/>
        </authorList>
    </citation>
    <scope>NUCLEOTIDE SEQUENCE [LARGE SCALE GENOMIC DNA]</scope>
    <source>
        <strain evidence="8 9">19XY460</strain>
    </source>
</reference>
<dbReference type="Pfam" id="PF11464">
    <property type="entry name" value="Rbsn"/>
    <property type="match status" value="1"/>
</dbReference>
<dbReference type="InterPro" id="IPR017455">
    <property type="entry name" value="Znf_FYVE-rel"/>
</dbReference>
<dbReference type="Gene3D" id="3.30.40.10">
    <property type="entry name" value="Zinc/RING finger domain, C3HC4 (zinc finger)"/>
    <property type="match status" value="1"/>
</dbReference>
<dbReference type="PANTHER" id="PTHR13510">
    <property type="entry name" value="FYVE-FINGER-CONTAINING RAB5 EFFECTOR PROTEIN RABENOSYN-5-RELATED"/>
    <property type="match status" value="1"/>
</dbReference>
<dbReference type="PROSITE" id="PS50178">
    <property type="entry name" value="ZF_FYVE"/>
    <property type="match status" value="1"/>
</dbReference>
<dbReference type="PANTHER" id="PTHR13510:SF44">
    <property type="entry name" value="RABENOSYN-5"/>
    <property type="match status" value="1"/>
</dbReference>
<dbReference type="CDD" id="cd15737">
    <property type="entry name" value="FYVE2_Vac1p_like"/>
    <property type="match status" value="1"/>
</dbReference>
<dbReference type="SMART" id="SM00064">
    <property type="entry name" value="FYVE"/>
    <property type="match status" value="1"/>
</dbReference>
<evidence type="ECO:0000256" key="6">
    <source>
        <dbReference type="SAM" id="MobiDB-lite"/>
    </source>
</evidence>
<dbReference type="InterPro" id="IPR011011">
    <property type="entry name" value="Znf_FYVE_PHD"/>
</dbReference>
<dbReference type="InterPro" id="IPR052727">
    <property type="entry name" value="Rab4/Rab5_effector"/>
</dbReference>
<keyword evidence="9" id="KW-1185">Reference proteome</keyword>
<evidence type="ECO:0000256" key="2">
    <source>
        <dbReference type="ARBA" id="ARBA00022771"/>
    </source>
</evidence>
<dbReference type="Proteomes" id="UP001338582">
    <property type="component" value="Chromosome 6"/>
</dbReference>
<evidence type="ECO:0000313" key="9">
    <source>
        <dbReference type="Proteomes" id="UP001338582"/>
    </source>
</evidence>
<dbReference type="Pfam" id="PF01363">
    <property type="entry name" value="FYVE"/>
    <property type="match status" value="1"/>
</dbReference>
<dbReference type="InterPro" id="IPR036531">
    <property type="entry name" value="Rbsn_Rab-bd_sf"/>
</dbReference>
<dbReference type="InterPro" id="IPR000306">
    <property type="entry name" value="Znf_FYVE"/>
</dbReference>
<dbReference type="EMBL" id="CP138899">
    <property type="protein sequence ID" value="WPK27248.1"/>
    <property type="molecule type" value="Genomic_DNA"/>
</dbReference>
<gene>
    <name evidence="8" type="ORF">PUMCH_004625</name>
</gene>
<keyword evidence="1" id="KW-0479">Metal-binding</keyword>
<organism evidence="8 9">
    <name type="scientific">Australozyma saopauloensis</name>
    <dbReference type="NCBI Taxonomy" id="291208"/>
    <lineage>
        <taxon>Eukaryota</taxon>
        <taxon>Fungi</taxon>
        <taxon>Dikarya</taxon>
        <taxon>Ascomycota</taxon>
        <taxon>Saccharomycotina</taxon>
        <taxon>Pichiomycetes</taxon>
        <taxon>Metschnikowiaceae</taxon>
        <taxon>Australozyma</taxon>
    </lineage>
</organism>
<feature type="region of interest" description="Disordered" evidence="6">
    <location>
        <begin position="323"/>
        <end position="351"/>
    </location>
</feature>
<dbReference type="SUPFAM" id="SSF140125">
    <property type="entry name" value="Rabenosyn-5 Rab-binding domain-like"/>
    <property type="match status" value="1"/>
</dbReference>
<keyword evidence="5" id="KW-0175">Coiled coil</keyword>
<evidence type="ECO:0000256" key="1">
    <source>
        <dbReference type="ARBA" id="ARBA00022723"/>
    </source>
</evidence>
<sequence length="415" mass="47384">MAAVGSKSRNHKLRTKQAPKQALVPVRDVTAQFVAARTRKLQEIELLRLGVQKRFIKLVNLLGNAFLWHKNNKSSYFWLLAGYDSGTYSARAVHAAEIDIVGAENWQDDLDAARCGLCFSQFTILNRKHHCRLCGCVVDENQNLDRSCSAQIPAALLIQKLPQLNYAPEIKGSWATLVEAHTAEQRLARVFSFRCCKTCKNLLLHDPKLRLQLSDDPTKLFTTYQEFLNLKAMVSNLFVRYSEQLESVSLDNTKMLMLRSKLVEYIKELEKKGGFFKAMLTSVGESGLELEVPPLLVSNMYKTSMMFLLDSIQKLKDMNEVQEALSKSPSPVDSVDARAQSPLEVQSPPKLSKREIRERREQLMVINEQKFLVEDLIEKTRKQRKFDEVHTLEESKKDLEAKIAELEEELGDFGF</sequence>
<keyword evidence="2 4" id="KW-0863">Zinc-finger</keyword>
<dbReference type="KEGG" id="asau:88175685"/>
<name>A0AAX4HF55_9ASCO</name>
<evidence type="ECO:0000259" key="7">
    <source>
        <dbReference type="PROSITE" id="PS50178"/>
    </source>
</evidence>
<protein>
    <recommendedName>
        <fullName evidence="7">FYVE-type domain-containing protein</fullName>
    </recommendedName>
</protein>
<dbReference type="InterPro" id="IPR013083">
    <property type="entry name" value="Znf_RING/FYVE/PHD"/>
</dbReference>
<evidence type="ECO:0000256" key="5">
    <source>
        <dbReference type="SAM" id="Coils"/>
    </source>
</evidence>
<evidence type="ECO:0000313" key="8">
    <source>
        <dbReference type="EMBL" id="WPK27248.1"/>
    </source>
</evidence>
<accession>A0AAX4HF55</accession>
<feature type="domain" description="FYVE-type" evidence="7">
    <location>
        <begin position="109"/>
        <end position="204"/>
    </location>
</feature>
<dbReference type="RefSeq" id="XP_062879626.1">
    <property type="nucleotide sequence ID" value="XM_063023556.1"/>
</dbReference>
<dbReference type="GO" id="GO:0008270">
    <property type="term" value="F:zinc ion binding"/>
    <property type="evidence" value="ECO:0007669"/>
    <property type="project" value="UniProtKB-KW"/>
</dbReference>
<dbReference type="SUPFAM" id="SSF57903">
    <property type="entry name" value="FYVE/PHD zinc finger"/>
    <property type="match status" value="1"/>
</dbReference>
<feature type="coiled-coil region" evidence="5">
    <location>
        <begin position="382"/>
        <end position="412"/>
    </location>
</feature>
<dbReference type="GO" id="GO:0032266">
    <property type="term" value="F:phosphatidylinositol-3-phosphate binding"/>
    <property type="evidence" value="ECO:0007669"/>
    <property type="project" value="UniProtKB-ARBA"/>
</dbReference>
<evidence type="ECO:0000256" key="3">
    <source>
        <dbReference type="ARBA" id="ARBA00022833"/>
    </source>
</evidence>
<dbReference type="AlphaFoldDB" id="A0AAX4HF55"/>
<dbReference type="GeneID" id="88175685"/>
<keyword evidence="3" id="KW-0862">Zinc</keyword>
<dbReference type="InterPro" id="IPR021565">
    <property type="entry name" value="Rbsn_Rab-bd"/>
</dbReference>